<dbReference type="Pfam" id="PF14253">
    <property type="entry name" value="AbiH"/>
    <property type="match status" value="1"/>
</dbReference>
<keyword evidence="2" id="KW-1185">Reference proteome</keyword>
<dbReference type="RefSeq" id="WP_111608369.1">
    <property type="nucleotide sequence ID" value="NZ_BMLJ01000017.1"/>
</dbReference>
<dbReference type="InterPro" id="IPR025935">
    <property type="entry name" value="AbiH"/>
</dbReference>
<dbReference type="KEGG" id="mard:IBG28_02685"/>
<dbReference type="EMBL" id="CP061081">
    <property type="protein sequence ID" value="QNT06583.1"/>
    <property type="molecule type" value="Genomic_DNA"/>
</dbReference>
<organism evidence="1 2">
    <name type="scientific">Marinomonas arctica</name>
    <dbReference type="NCBI Taxonomy" id="383750"/>
    <lineage>
        <taxon>Bacteria</taxon>
        <taxon>Pseudomonadati</taxon>
        <taxon>Pseudomonadota</taxon>
        <taxon>Gammaproteobacteria</taxon>
        <taxon>Oceanospirillales</taxon>
        <taxon>Oceanospirillaceae</taxon>
        <taxon>Marinomonas</taxon>
    </lineage>
</organism>
<evidence type="ECO:0000313" key="1">
    <source>
        <dbReference type="EMBL" id="QNT06583.1"/>
    </source>
</evidence>
<reference evidence="1 2" key="1">
    <citation type="submission" date="2020-09" db="EMBL/GenBank/DDBJ databases">
        <title>Complete genome sequence of an Arctic sea ice bacterium Marinomonas arctica BSI20414.</title>
        <authorList>
            <person name="Liao L."/>
            <person name="Chen B."/>
        </authorList>
    </citation>
    <scope>NUCLEOTIDE SEQUENCE [LARGE SCALE GENOMIC DNA]</scope>
    <source>
        <strain evidence="1 2">BSI20414</strain>
    </source>
</reference>
<protein>
    <submittedName>
        <fullName evidence="1">Bacteriophage abortive infection AbiH family protein</fullName>
    </submittedName>
</protein>
<proteinExistence type="predicted"/>
<dbReference type="AlphaFoldDB" id="A0A7H1J7W7"/>
<name>A0A7H1J7W7_9GAMM</name>
<sequence>MATLYIIGNGFDLYHRLPTSFSGFKVFTKDRFSAFSDAFENYFEIDIKNYDDRWCKLEESLSEFSVDELIEHKRDYGDDDPHEDQFNNEVEIEIDNLTQGLVQELAAYLSIAEKVDVEKQSLLSIDSNSRFLNFNYTNTLERIYDVSPSNICYIHGALNNNPTSIIIGHGCEFSDYEPEKIDTSNYTKDQLFAFCDASSENYERAVEDAYKYYNRSLKNTQDCISLHQDFFDSLRDVDRVIIFGHSLSDIDFPYRRLSR</sequence>
<gene>
    <name evidence="1" type="ORF">IBG28_02685</name>
</gene>
<accession>A0A7H1J7W7</accession>
<dbReference type="OrthoDB" id="5903604at2"/>
<evidence type="ECO:0000313" key="2">
    <source>
        <dbReference type="Proteomes" id="UP000516370"/>
    </source>
</evidence>
<dbReference type="Proteomes" id="UP000516370">
    <property type="component" value="Chromosome"/>
</dbReference>